<accession>A0A109MVZ3</accession>
<evidence type="ECO:0000313" key="3">
    <source>
        <dbReference type="EMBL" id="KWW16567.1"/>
    </source>
</evidence>
<evidence type="ECO:0000256" key="2">
    <source>
        <dbReference type="SAM" id="MobiDB-lite"/>
    </source>
</evidence>
<organism evidence="3 4">
    <name type="scientific">Peribacillus simplex</name>
    <dbReference type="NCBI Taxonomy" id="1478"/>
    <lineage>
        <taxon>Bacteria</taxon>
        <taxon>Bacillati</taxon>
        <taxon>Bacillota</taxon>
        <taxon>Bacilli</taxon>
        <taxon>Bacillales</taxon>
        <taxon>Bacillaceae</taxon>
        <taxon>Peribacillus</taxon>
    </lineage>
</organism>
<keyword evidence="4" id="KW-1185">Reference proteome</keyword>
<dbReference type="Proteomes" id="UP000064189">
    <property type="component" value="Unassembled WGS sequence"/>
</dbReference>
<name>A0A109MVZ3_9BACI</name>
<reference evidence="3 4" key="1">
    <citation type="submission" date="2015-11" db="EMBL/GenBank/DDBJ databases">
        <title>Genome Sequence of Bacillus simplex strain VanAntwerpen2.</title>
        <authorList>
            <person name="Couger M.B."/>
        </authorList>
    </citation>
    <scope>NUCLEOTIDE SEQUENCE [LARGE SCALE GENOMIC DNA]</scope>
    <source>
        <strain evidence="3 4">VanAntwerpen02</strain>
    </source>
</reference>
<evidence type="ECO:0008006" key="5">
    <source>
        <dbReference type="Google" id="ProtNLM"/>
    </source>
</evidence>
<gene>
    <name evidence="3" type="ORF">AS888_24385</name>
</gene>
<feature type="compositionally biased region" description="Basic and acidic residues" evidence="2">
    <location>
        <begin position="31"/>
        <end position="40"/>
    </location>
</feature>
<evidence type="ECO:0000256" key="1">
    <source>
        <dbReference type="ARBA" id="ARBA00022729"/>
    </source>
</evidence>
<dbReference type="InterPro" id="IPR029050">
    <property type="entry name" value="Immunoprotect_excell_Ig-like"/>
</dbReference>
<proteinExistence type="predicted"/>
<protein>
    <recommendedName>
        <fullName evidence="5">DUF4352 domain-containing protein</fullName>
    </recommendedName>
</protein>
<dbReference type="AlphaFoldDB" id="A0A109MVZ3"/>
<feature type="region of interest" description="Disordered" evidence="2">
    <location>
        <begin position="31"/>
        <end position="61"/>
    </location>
</feature>
<dbReference type="EMBL" id="LNNH01000032">
    <property type="protein sequence ID" value="KWW16567.1"/>
    <property type="molecule type" value="Genomic_DNA"/>
</dbReference>
<sequence>MGLKRSFPSIWICILTLTIFLTGCISGEKEARDEQKEMHKQTNASTNDETDKKETGQEKTVSGVSIEIEKALKLKHPDKKDKQVLQIQLKATNKTAEERHVDAFEMSVWNQDNKKLKIYPGDNLGTKLEPGKSVKGNGYYVLEGKGPFRVEYENTDTKEKQEWLIFKWTDMTAKASEKK</sequence>
<dbReference type="PROSITE" id="PS51257">
    <property type="entry name" value="PROKAR_LIPOPROTEIN"/>
    <property type="match status" value="1"/>
</dbReference>
<comment type="caution">
    <text evidence="3">The sequence shown here is derived from an EMBL/GenBank/DDBJ whole genome shotgun (WGS) entry which is preliminary data.</text>
</comment>
<dbReference type="Gene3D" id="2.60.40.1240">
    <property type="match status" value="1"/>
</dbReference>
<evidence type="ECO:0000313" key="4">
    <source>
        <dbReference type="Proteomes" id="UP000064189"/>
    </source>
</evidence>
<dbReference type="RefSeq" id="WP_061143301.1">
    <property type="nucleotide sequence ID" value="NZ_LNNH01000032.1"/>
</dbReference>
<keyword evidence="1" id="KW-0732">Signal</keyword>